<evidence type="ECO:0000313" key="1">
    <source>
        <dbReference type="EMBL" id="TFH79267.1"/>
    </source>
</evidence>
<name>A0A4Y8VGE1_9BACT</name>
<keyword evidence="2" id="KW-1185">Reference proteome</keyword>
<dbReference type="Proteomes" id="UP000297872">
    <property type="component" value="Unassembled WGS sequence"/>
</dbReference>
<dbReference type="EMBL" id="SGVY01000027">
    <property type="protein sequence ID" value="TFH79267.1"/>
    <property type="molecule type" value="Genomic_DNA"/>
</dbReference>
<gene>
    <name evidence="1" type="ORF">EXN75_10575</name>
</gene>
<reference evidence="1 2" key="1">
    <citation type="submission" date="2019-02" db="EMBL/GenBank/DDBJ databases">
        <title>Draft Genome Sequence of the Prevotella sp. BCRC 81118, Isolated from Human Feces.</title>
        <authorList>
            <person name="Huang C.-H."/>
        </authorList>
    </citation>
    <scope>NUCLEOTIDE SEQUENCE [LARGE SCALE GENOMIC DNA]</scope>
    <source>
        <strain evidence="1 2">BCRC 81118</strain>
    </source>
</reference>
<dbReference type="GeneID" id="302995724"/>
<evidence type="ECO:0000313" key="2">
    <source>
        <dbReference type="Proteomes" id="UP000297872"/>
    </source>
</evidence>
<sequence length="106" mass="12054">MPTFFNSLHINEVVFKQKTEHNERQKNGTIKTYGTKSHPVFFISGISVKPHGALQNINAYMDSERPKTNMINNIKVKNLFEHMAGCSLINLPNTVPRKNTGKRSNI</sequence>
<protein>
    <submittedName>
        <fullName evidence="1">Uncharacterized protein</fullName>
    </submittedName>
</protein>
<comment type="caution">
    <text evidence="1">The sequence shown here is derived from an EMBL/GenBank/DDBJ whole genome shotgun (WGS) entry which is preliminary data.</text>
</comment>
<proteinExistence type="predicted"/>
<organism evidence="1 2">
    <name type="scientific">Segatella hominis</name>
    <dbReference type="NCBI Taxonomy" id="2518605"/>
    <lineage>
        <taxon>Bacteria</taxon>
        <taxon>Pseudomonadati</taxon>
        <taxon>Bacteroidota</taxon>
        <taxon>Bacteroidia</taxon>
        <taxon>Bacteroidales</taxon>
        <taxon>Prevotellaceae</taxon>
        <taxon>Segatella</taxon>
    </lineage>
</organism>
<accession>A0A4Y8VGE1</accession>
<dbReference type="AlphaFoldDB" id="A0A4Y8VGE1"/>
<dbReference type="RefSeq" id="WP_134843790.1">
    <property type="nucleotide sequence ID" value="NZ_SGVY01000027.1"/>
</dbReference>